<dbReference type="Proteomes" id="UP001308656">
    <property type="component" value="Unassembled WGS sequence"/>
</dbReference>
<keyword evidence="2 4" id="KW-0808">Transferase</keyword>
<dbReference type="GO" id="GO:0016757">
    <property type="term" value="F:glycosyltransferase activity"/>
    <property type="evidence" value="ECO:0007669"/>
    <property type="project" value="UniProtKB-KW"/>
</dbReference>
<name>A0ABU6B9D1_9STRE</name>
<evidence type="ECO:0000259" key="3">
    <source>
        <dbReference type="Pfam" id="PF00535"/>
    </source>
</evidence>
<evidence type="ECO:0000313" key="5">
    <source>
        <dbReference type="Proteomes" id="UP001308656"/>
    </source>
</evidence>
<evidence type="ECO:0000256" key="1">
    <source>
        <dbReference type="ARBA" id="ARBA00022676"/>
    </source>
</evidence>
<dbReference type="RefSeq" id="WP_125826766.1">
    <property type="nucleotide sequence ID" value="NZ_JAYKTO010000002.1"/>
</dbReference>
<protein>
    <submittedName>
        <fullName evidence="4">Glycosyltransferase</fullName>
        <ecNumber evidence="4">2.4.-.-</ecNumber>
    </submittedName>
</protein>
<organism evidence="4 5">
    <name type="scientific">Streptococcus gingivalis</name>
    <dbReference type="NCBI Taxonomy" id="3111861"/>
    <lineage>
        <taxon>Bacteria</taxon>
        <taxon>Bacillati</taxon>
        <taxon>Bacillota</taxon>
        <taxon>Bacilli</taxon>
        <taxon>Lactobacillales</taxon>
        <taxon>Streptococcaceae</taxon>
        <taxon>Streptococcus</taxon>
    </lineage>
</organism>
<reference evidence="4 5" key="1">
    <citation type="submission" date="2024-01" db="EMBL/GenBank/DDBJ databases">
        <title>Description of Streptococcus dentalis sp. nov., Streptococcus gingivalis sp. nov., Streptococcus lingualis sp. nov. isolated from human oral cavity.</title>
        <authorList>
            <person name="Choi Y.S."/>
            <person name="Goo B.J."/>
            <person name="Bae J.W."/>
        </authorList>
    </citation>
    <scope>NUCLEOTIDE SEQUENCE [LARGE SCALE GENOMIC DNA]</scope>
    <source>
        <strain evidence="4 5">S2</strain>
    </source>
</reference>
<dbReference type="InterPro" id="IPR029044">
    <property type="entry name" value="Nucleotide-diphossugar_trans"/>
</dbReference>
<evidence type="ECO:0000256" key="2">
    <source>
        <dbReference type="ARBA" id="ARBA00022679"/>
    </source>
</evidence>
<keyword evidence="1 4" id="KW-0328">Glycosyltransferase</keyword>
<keyword evidence="5" id="KW-1185">Reference proteome</keyword>
<proteinExistence type="predicted"/>
<gene>
    <name evidence="4" type="ORF">SM122_06980</name>
</gene>
<accession>A0ABU6B9D1</accession>
<evidence type="ECO:0000313" key="4">
    <source>
        <dbReference type="EMBL" id="MEB3520326.1"/>
    </source>
</evidence>
<dbReference type="Pfam" id="PF00535">
    <property type="entry name" value="Glycos_transf_2"/>
    <property type="match status" value="1"/>
</dbReference>
<sequence length="321" mass="37417">MEKVSIVVPVYNVEDYLKYCVDSLINQSYKNIEIILVDDGSTDDSGRICDEYAQEDDRVRVLHIENGGLSNARNTGVNVASAEWVIFIDSDDYYDRRTVEYLVQLQKKYAVDLVATSVIEVRDFQSDDFIGSLTDIDSLKLDRYTALKEMFYGNIVGTHPGGKLYKKEILMKFPFPKGMIYEDLAVSFEHIGACNEIAVGYINLYKYYRRPGSIVNSSYSDKFLDFYKAIELNREYVERDYPNDQEMKKALTVRYVFKGLHVVHALLGSQMYEQVNKIRKEYRRYWKDILINSHITRKNKLKYLLLLLSPHLYQKVRAKLG</sequence>
<comment type="caution">
    <text evidence="4">The sequence shown here is derived from an EMBL/GenBank/DDBJ whole genome shotgun (WGS) entry which is preliminary data.</text>
</comment>
<dbReference type="EMBL" id="JAYKTO010000002">
    <property type="protein sequence ID" value="MEB3520326.1"/>
    <property type="molecule type" value="Genomic_DNA"/>
</dbReference>
<dbReference type="CDD" id="cd00761">
    <property type="entry name" value="Glyco_tranf_GTA_type"/>
    <property type="match status" value="1"/>
</dbReference>
<dbReference type="SUPFAM" id="SSF53448">
    <property type="entry name" value="Nucleotide-diphospho-sugar transferases"/>
    <property type="match status" value="1"/>
</dbReference>
<dbReference type="PANTHER" id="PTHR22916">
    <property type="entry name" value="GLYCOSYLTRANSFERASE"/>
    <property type="match status" value="1"/>
</dbReference>
<dbReference type="Gene3D" id="3.90.550.10">
    <property type="entry name" value="Spore Coat Polysaccharide Biosynthesis Protein SpsA, Chain A"/>
    <property type="match status" value="1"/>
</dbReference>
<dbReference type="EC" id="2.4.-.-" evidence="4"/>
<dbReference type="InterPro" id="IPR001173">
    <property type="entry name" value="Glyco_trans_2-like"/>
</dbReference>
<dbReference type="PANTHER" id="PTHR22916:SF51">
    <property type="entry name" value="GLYCOSYLTRANSFERASE EPSH-RELATED"/>
    <property type="match status" value="1"/>
</dbReference>
<feature type="domain" description="Glycosyltransferase 2-like" evidence="3">
    <location>
        <begin position="5"/>
        <end position="171"/>
    </location>
</feature>